<dbReference type="EMBL" id="BOPF01000037">
    <property type="protein sequence ID" value="GIJ50577.1"/>
    <property type="molecule type" value="Genomic_DNA"/>
</dbReference>
<protein>
    <submittedName>
        <fullName evidence="1">Uncharacterized protein</fullName>
    </submittedName>
</protein>
<accession>A0A8J4DVX3</accession>
<reference evidence="1" key="1">
    <citation type="submission" date="2021-01" db="EMBL/GenBank/DDBJ databases">
        <title>Whole genome shotgun sequence of Virgisporangium aliadipatigenens NBRC 105644.</title>
        <authorList>
            <person name="Komaki H."/>
            <person name="Tamura T."/>
        </authorList>
    </citation>
    <scope>NUCLEOTIDE SEQUENCE</scope>
    <source>
        <strain evidence="1">NBRC 105644</strain>
    </source>
</reference>
<evidence type="ECO:0000313" key="2">
    <source>
        <dbReference type="Proteomes" id="UP000619260"/>
    </source>
</evidence>
<proteinExistence type="predicted"/>
<sequence length="130" mass="13680">MYTFQPDGVLVADHRASTPITATAPGGITFTGTTTGVTTGRYTATPTSLQIEVVTSTEVSVRQRQGTVTDSATVRPGDQSRWGYSCARGDLQLCRQNVSETIVLLRAGAAPGGVARSLPPLSQRPCERNG</sequence>
<name>A0A8J4DVX3_9ACTN</name>
<gene>
    <name evidence="1" type="ORF">Val02_74630</name>
</gene>
<organism evidence="1 2">
    <name type="scientific">Virgisporangium aliadipatigenens</name>
    <dbReference type="NCBI Taxonomy" id="741659"/>
    <lineage>
        <taxon>Bacteria</taxon>
        <taxon>Bacillati</taxon>
        <taxon>Actinomycetota</taxon>
        <taxon>Actinomycetes</taxon>
        <taxon>Micromonosporales</taxon>
        <taxon>Micromonosporaceae</taxon>
        <taxon>Virgisporangium</taxon>
    </lineage>
</organism>
<dbReference type="AlphaFoldDB" id="A0A8J4DVX3"/>
<keyword evidence="2" id="KW-1185">Reference proteome</keyword>
<evidence type="ECO:0000313" key="1">
    <source>
        <dbReference type="EMBL" id="GIJ50577.1"/>
    </source>
</evidence>
<dbReference type="Proteomes" id="UP000619260">
    <property type="component" value="Unassembled WGS sequence"/>
</dbReference>
<comment type="caution">
    <text evidence="1">The sequence shown here is derived from an EMBL/GenBank/DDBJ whole genome shotgun (WGS) entry which is preliminary data.</text>
</comment>